<reference evidence="2 3" key="1">
    <citation type="journal article" date="2011" name="Genome Biol.">
        <title>Comparative genome sequence analysis underscores mycoparasitism as the ancestral life style of Trichoderma.</title>
        <authorList>
            <person name="Kubicek C.P."/>
            <person name="Herrera-Estrella A."/>
            <person name="Seidl-Seiboth V."/>
            <person name="Martinez D.A."/>
            <person name="Druzhinina I.S."/>
            <person name="Thon M."/>
            <person name="Zeilinger S."/>
            <person name="Casas-Flores S."/>
            <person name="Horwitz B.A."/>
            <person name="Mukherjee P.K."/>
            <person name="Mukherjee M."/>
            <person name="Kredics L."/>
            <person name="Alcaraz L.D."/>
            <person name="Aerts A."/>
            <person name="Antal Z."/>
            <person name="Atanasova L."/>
            <person name="Cervantes-Badillo M.G."/>
            <person name="Challacombe J."/>
            <person name="Chertkov O."/>
            <person name="McCluskey K."/>
            <person name="Coulpier F."/>
            <person name="Deshpande N."/>
            <person name="von Doehren H."/>
            <person name="Ebbole D.J."/>
            <person name="Esquivel-Naranjo E.U."/>
            <person name="Fekete E."/>
            <person name="Flipphi M."/>
            <person name="Glaser F."/>
            <person name="Gomez-Rodriguez E.Y."/>
            <person name="Gruber S."/>
            <person name="Han C."/>
            <person name="Henrissat B."/>
            <person name="Hermosa R."/>
            <person name="Hernandez-Onate M."/>
            <person name="Karaffa L."/>
            <person name="Kosti I."/>
            <person name="Le Crom S."/>
            <person name="Lindquist E."/>
            <person name="Lucas S."/>
            <person name="Luebeck M."/>
            <person name="Luebeck P.S."/>
            <person name="Margeot A."/>
            <person name="Metz B."/>
            <person name="Misra M."/>
            <person name="Nevalainen H."/>
            <person name="Omann M."/>
            <person name="Packer N."/>
            <person name="Perrone G."/>
            <person name="Uresti-Rivera E.E."/>
            <person name="Salamov A."/>
            <person name="Schmoll M."/>
            <person name="Seiboth B."/>
            <person name="Shapiro H."/>
            <person name="Sukno S."/>
            <person name="Tamayo-Ramos J.A."/>
            <person name="Tisch D."/>
            <person name="Wiest A."/>
            <person name="Wilkinson H.H."/>
            <person name="Zhang M."/>
            <person name="Coutinho P.M."/>
            <person name="Kenerley C.M."/>
            <person name="Monte E."/>
            <person name="Baker S.E."/>
            <person name="Grigoriev I.V."/>
        </authorList>
    </citation>
    <scope>NUCLEOTIDE SEQUENCE [LARGE SCALE GENOMIC DNA]</scope>
    <source>
        <strain evidence="3">ATCC 20476 / IMI 206040</strain>
    </source>
</reference>
<protein>
    <submittedName>
        <fullName evidence="2">Uncharacterized protein</fullName>
    </submittedName>
</protein>
<organism evidence="2 3">
    <name type="scientific">Hypocrea atroviridis (strain ATCC 20476 / IMI 206040)</name>
    <name type="common">Trichoderma atroviride</name>
    <dbReference type="NCBI Taxonomy" id="452589"/>
    <lineage>
        <taxon>Eukaryota</taxon>
        <taxon>Fungi</taxon>
        <taxon>Dikarya</taxon>
        <taxon>Ascomycota</taxon>
        <taxon>Pezizomycotina</taxon>
        <taxon>Sordariomycetes</taxon>
        <taxon>Hypocreomycetidae</taxon>
        <taxon>Hypocreales</taxon>
        <taxon>Hypocreaceae</taxon>
        <taxon>Trichoderma</taxon>
    </lineage>
</organism>
<dbReference type="EMBL" id="ABDG02000013">
    <property type="protein sequence ID" value="EHK50629.1"/>
    <property type="molecule type" value="Genomic_DNA"/>
</dbReference>
<evidence type="ECO:0000313" key="3">
    <source>
        <dbReference type="Proteomes" id="UP000005426"/>
    </source>
</evidence>
<keyword evidence="3" id="KW-1185">Reference proteome</keyword>
<dbReference type="AlphaFoldDB" id="G9NFB3"/>
<comment type="caution">
    <text evidence="2">The sequence shown here is derived from an EMBL/GenBank/DDBJ whole genome shotgun (WGS) entry which is preliminary data.</text>
</comment>
<feature type="region of interest" description="Disordered" evidence="1">
    <location>
        <begin position="1"/>
        <end position="21"/>
    </location>
</feature>
<proteinExistence type="predicted"/>
<accession>G9NFB3</accession>
<evidence type="ECO:0000313" key="2">
    <source>
        <dbReference type="EMBL" id="EHK50629.1"/>
    </source>
</evidence>
<gene>
    <name evidence="2" type="ORF">TRIATDRAFT_279936</name>
</gene>
<dbReference type="HOGENOM" id="CLU_2236949_0_0_1"/>
<evidence type="ECO:0000256" key="1">
    <source>
        <dbReference type="SAM" id="MobiDB-lite"/>
    </source>
</evidence>
<dbReference type="Proteomes" id="UP000005426">
    <property type="component" value="Unassembled WGS sequence"/>
</dbReference>
<name>G9NFB3_HYPAI</name>
<sequence>MSYQRALSSEEATDESPESTASMYEQAGIDIFVKVTTGVLGPGSGICFALHLSPRVAGFLSGQVEISAFAGCTEFEFGRTKHMQCLHAMMQIPDYIAEAKMRDFS</sequence>